<reference evidence="2 3" key="1">
    <citation type="submission" date="2021-01" db="EMBL/GenBank/DDBJ databases">
        <title>Genomic Encyclopedia of Type Strains, Phase IV (KMG-IV): sequencing the most valuable type-strain genomes for metagenomic binning, comparative biology and taxonomic classification.</title>
        <authorList>
            <person name="Goeker M."/>
        </authorList>
    </citation>
    <scope>NUCLEOTIDE SEQUENCE [LARGE SCALE GENOMIC DNA]</scope>
    <source>
        <strain evidence="2 3">DSM 25890</strain>
    </source>
</reference>
<keyword evidence="1" id="KW-0472">Membrane</keyword>
<keyword evidence="1" id="KW-0812">Transmembrane</keyword>
<keyword evidence="1" id="KW-1133">Transmembrane helix</keyword>
<sequence>MLQFLIGFAFLMVLLVPIGFFILSIIYSLGEELRHDASSKAKKKPSVQVAKIPVRERIRAVK</sequence>
<accession>A0ABS2NPJ0</accession>
<dbReference type="RefSeq" id="WP_204401224.1">
    <property type="nucleotide sequence ID" value="NZ_JAFBEE010000006.1"/>
</dbReference>
<evidence type="ECO:0000313" key="3">
    <source>
        <dbReference type="Proteomes" id="UP001314796"/>
    </source>
</evidence>
<dbReference type="EMBL" id="JAFBEE010000006">
    <property type="protein sequence ID" value="MBM7614732.1"/>
    <property type="molecule type" value="Genomic_DNA"/>
</dbReference>
<organism evidence="2 3">
    <name type="scientific">Alkaliphilus hydrothermalis</name>
    <dbReference type="NCBI Taxonomy" id="1482730"/>
    <lineage>
        <taxon>Bacteria</taxon>
        <taxon>Bacillati</taxon>
        <taxon>Bacillota</taxon>
        <taxon>Clostridia</taxon>
        <taxon>Peptostreptococcales</taxon>
        <taxon>Natronincolaceae</taxon>
        <taxon>Alkaliphilus</taxon>
    </lineage>
</organism>
<protein>
    <recommendedName>
        <fullName evidence="4">Multidrug efflux pump accessory protein AcrZ</fullName>
    </recommendedName>
</protein>
<name>A0ABS2NPJ0_9FIRM</name>
<comment type="caution">
    <text evidence="2">The sequence shown here is derived from an EMBL/GenBank/DDBJ whole genome shotgun (WGS) entry which is preliminary data.</text>
</comment>
<proteinExistence type="predicted"/>
<dbReference type="Proteomes" id="UP001314796">
    <property type="component" value="Unassembled WGS sequence"/>
</dbReference>
<evidence type="ECO:0008006" key="4">
    <source>
        <dbReference type="Google" id="ProtNLM"/>
    </source>
</evidence>
<evidence type="ECO:0000256" key="1">
    <source>
        <dbReference type="SAM" id="Phobius"/>
    </source>
</evidence>
<keyword evidence="3" id="KW-1185">Reference proteome</keyword>
<feature type="transmembrane region" description="Helical" evidence="1">
    <location>
        <begin position="6"/>
        <end position="30"/>
    </location>
</feature>
<gene>
    <name evidence="2" type="ORF">JOC73_001246</name>
</gene>
<evidence type="ECO:0000313" key="2">
    <source>
        <dbReference type="EMBL" id="MBM7614732.1"/>
    </source>
</evidence>